<accession>A0A6C0E3N1</accession>
<dbReference type="EMBL" id="MN739733">
    <property type="protein sequence ID" value="QHT23654.1"/>
    <property type="molecule type" value="Genomic_DNA"/>
</dbReference>
<sequence>MNIGESVKNLKHIYKKTTYFKTYGVSIFLFIFITFIFFLLFSFYNIRNNIHKYQSNPSEYRCHPTVIPFAGYIYPHPGMSNSQFNKSNLRYCMREILKDILGEVLLPLEYVAQLIQNIQSINFGSLNFLREIFSDIRNAFSGVFNLIWSLLANFFASINNIIVYLSSAFAKFVTIPIVIANVFDTMIYCFRVVANQIMYTLYTVLVVLGIFISALFLAIFGAIFGAFETIPIVGTILAPILASAGAIAVASIFLFVYCIIAVNFEVVLKALREVMTVTAPLAPQKPNIMELLKGALSGRSGKKKKKKK</sequence>
<evidence type="ECO:0000256" key="1">
    <source>
        <dbReference type="SAM" id="Phobius"/>
    </source>
</evidence>
<feature type="transmembrane region" description="Helical" evidence="1">
    <location>
        <begin position="168"/>
        <end position="190"/>
    </location>
</feature>
<feature type="transmembrane region" description="Helical" evidence="1">
    <location>
        <begin position="139"/>
        <end position="162"/>
    </location>
</feature>
<reference evidence="2" key="1">
    <citation type="journal article" date="2020" name="Nature">
        <title>Giant virus diversity and host interactions through global metagenomics.</title>
        <authorList>
            <person name="Schulz F."/>
            <person name="Roux S."/>
            <person name="Paez-Espino D."/>
            <person name="Jungbluth S."/>
            <person name="Walsh D.A."/>
            <person name="Denef V.J."/>
            <person name="McMahon K.D."/>
            <person name="Konstantinidis K.T."/>
            <person name="Eloe-Fadrosh E.A."/>
            <person name="Kyrpides N.C."/>
            <person name="Woyke T."/>
        </authorList>
    </citation>
    <scope>NUCLEOTIDE SEQUENCE</scope>
    <source>
        <strain evidence="2">GVMAG-M-3300023179-116</strain>
    </source>
</reference>
<evidence type="ECO:0000313" key="2">
    <source>
        <dbReference type="EMBL" id="QHT23654.1"/>
    </source>
</evidence>
<feature type="transmembrane region" description="Helical" evidence="1">
    <location>
        <begin position="23"/>
        <end position="44"/>
    </location>
</feature>
<keyword evidence="1" id="KW-0812">Transmembrane</keyword>
<feature type="transmembrane region" description="Helical" evidence="1">
    <location>
        <begin position="202"/>
        <end position="224"/>
    </location>
</feature>
<name>A0A6C0E3N1_9ZZZZ</name>
<organism evidence="2">
    <name type="scientific">viral metagenome</name>
    <dbReference type="NCBI Taxonomy" id="1070528"/>
    <lineage>
        <taxon>unclassified sequences</taxon>
        <taxon>metagenomes</taxon>
        <taxon>organismal metagenomes</taxon>
    </lineage>
</organism>
<keyword evidence="1" id="KW-1133">Transmembrane helix</keyword>
<protein>
    <submittedName>
        <fullName evidence="2">Uncharacterized protein</fullName>
    </submittedName>
</protein>
<dbReference type="AlphaFoldDB" id="A0A6C0E3N1"/>
<keyword evidence="1" id="KW-0472">Membrane</keyword>
<proteinExistence type="predicted"/>
<feature type="transmembrane region" description="Helical" evidence="1">
    <location>
        <begin position="236"/>
        <end position="262"/>
    </location>
</feature>